<dbReference type="InterPro" id="IPR038380">
    <property type="entry name" value="Ribosomal_bS21_sf"/>
</dbReference>
<evidence type="ECO:0000313" key="6">
    <source>
        <dbReference type="Proteomes" id="UP000176198"/>
    </source>
</evidence>
<proteinExistence type="inferred from homology"/>
<dbReference type="InterPro" id="IPR001911">
    <property type="entry name" value="Ribosomal_bS21"/>
</dbReference>
<comment type="similarity">
    <text evidence="1">Belongs to the bacterial ribosomal protein bS21 family.</text>
</comment>
<dbReference type="Proteomes" id="UP000176198">
    <property type="component" value="Unassembled WGS sequence"/>
</dbReference>
<sequence length="71" mass="8609">MEGGDEPVVVVKKQKGESEDRLIARFKKKVLAEGILLDLRERERYKKPAERRKEQKYRIKHQIELEKKRNY</sequence>
<dbReference type="GO" id="GO:0003735">
    <property type="term" value="F:structural constituent of ribosome"/>
    <property type="evidence" value="ECO:0007669"/>
    <property type="project" value="InterPro"/>
</dbReference>
<evidence type="ECO:0000313" key="5">
    <source>
        <dbReference type="EMBL" id="OGM02509.1"/>
    </source>
</evidence>
<evidence type="ECO:0000256" key="4">
    <source>
        <dbReference type="ARBA" id="ARBA00035135"/>
    </source>
</evidence>
<protein>
    <recommendedName>
        <fullName evidence="4">Small ribosomal subunit protein bS21</fullName>
    </recommendedName>
</protein>
<dbReference type="EMBL" id="MGFJ01000020">
    <property type="protein sequence ID" value="OGM02509.1"/>
    <property type="molecule type" value="Genomic_DNA"/>
</dbReference>
<keyword evidence="2 5" id="KW-0689">Ribosomal protein</keyword>
<dbReference type="GO" id="GO:1990904">
    <property type="term" value="C:ribonucleoprotein complex"/>
    <property type="evidence" value="ECO:0007669"/>
    <property type="project" value="UniProtKB-KW"/>
</dbReference>
<dbReference type="STRING" id="1802471.A2115_00805"/>
<dbReference type="Gene3D" id="1.20.5.1150">
    <property type="entry name" value="Ribosomal protein S8"/>
    <property type="match status" value="1"/>
</dbReference>
<dbReference type="AlphaFoldDB" id="A0A1F7WJB8"/>
<dbReference type="NCBIfam" id="TIGR00030">
    <property type="entry name" value="S21p"/>
    <property type="match status" value="1"/>
</dbReference>
<keyword evidence="3" id="KW-0687">Ribonucleoprotein</keyword>
<evidence type="ECO:0000256" key="3">
    <source>
        <dbReference type="ARBA" id="ARBA00023274"/>
    </source>
</evidence>
<reference evidence="5 6" key="1">
    <citation type="journal article" date="2016" name="Nat. Commun.">
        <title>Thousands of microbial genomes shed light on interconnected biogeochemical processes in an aquifer system.</title>
        <authorList>
            <person name="Anantharaman K."/>
            <person name="Brown C.T."/>
            <person name="Hug L.A."/>
            <person name="Sharon I."/>
            <person name="Castelle C.J."/>
            <person name="Probst A.J."/>
            <person name="Thomas B.C."/>
            <person name="Singh A."/>
            <person name="Wilkins M.J."/>
            <person name="Karaoz U."/>
            <person name="Brodie E.L."/>
            <person name="Williams K.H."/>
            <person name="Hubbard S.S."/>
            <person name="Banfield J.F."/>
        </authorList>
    </citation>
    <scope>NUCLEOTIDE SEQUENCE [LARGE SCALE GENOMIC DNA]</scope>
</reference>
<name>A0A1F7WJB8_9BACT</name>
<gene>
    <name evidence="5" type="ORF">A2115_00805</name>
</gene>
<evidence type="ECO:0000256" key="2">
    <source>
        <dbReference type="ARBA" id="ARBA00022980"/>
    </source>
</evidence>
<accession>A0A1F7WJB8</accession>
<comment type="caution">
    <text evidence="5">The sequence shown here is derived from an EMBL/GenBank/DDBJ whole genome shotgun (WGS) entry which is preliminary data.</text>
</comment>
<dbReference type="GO" id="GO:0005840">
    <property type="term" value="C:ribosome"/>
    <property type="evidence" value="ECO:0007669"/>
    <property type="project" value="UniProtKB-KW"/>
</dbReference>
<dbReference type="Pfam" id="PF01165">
    <property type="entry name" value="Ribosomal_S21"/>
    <property type="match status" value="1"/>
</dbReference>
<dbReference type="GO" id="GO:0006412">
    <property type="term" value="P:translation"/>
    <property type="evidence" value="ECO:0007669"/>
    <property type="project" value="InterPro"/>
</dbReference>
<evidence type="ECO:0000256" key="1">
    <source>
        <dbReference type="ARBA" id="ARBA00006640"/>
    </source>
</evidence>
<organism evidence="5 6">
    <name type="scientific">Candidatus Woesebacteria bacterium GWA1_41_8</name>
    <dbReference type="NCBI Taxonomy" id="1802471"/>
    <lineage>
        <taxon>Bacteria</taxon>
        <taxon>Candidatus Woeseibacteriota</taxon>
    </lineage>
</organism>